<dbReference type="EMBL" id="CM044707">
    <property type="protein sequence ID" value="KAI5655104.1"/>
    <property type="molecule type" value="Genomic_DNA"/>
</dbReference>
<gene>
    <name evidence="1" type="ORF">M9H77_32291</name>
</gene>
<proteinExistence type="predicted"/>
<name>A0ACC0A2V0_CATRO</name>
<evidence type="ECO:0000313" key="1">
    <source>
        <dbReference type="EMBL" id="KAI5655104.1"/>
    </source>
</evidence>
<organism evidence="1 2">
    <name type="scientific">Catharanthus roseus</name>
    <name type="common">Madagascar periwinkle</name>
    <name type="synonym">Vinca rosea</name>
    <dbReference type="NCBI Taxonomy" id="4058"/>
    <lineage>
        <taxon>Eukaryota</taxon>
        <taxon>Viridiplantae</taxon>
        <taxon>Streptophyta</taxon>
        <taxon>Embryophyta</taxon>
        <taxon>Tracheophyta</taxon>
        <taxon>Spermatophyta</taxon>
        <taxon>Magnoliopsida</taxon>
        <taxon>eudicotyledons</taxon>
        <taxon>Gunneridae</taxon>
        <taxon>Pentapetalae</taxon>
        <taxon>asterids</taxon>
        <taxon>lamiids</taxon>
        <taxon>Gentianales</taxon>
        <taxon>Apocynaceae</taxon>
        <taxon>Rauvolfioideae</taxon>
        <taxon>Vinceae</taxon>
        <taxon>Catharanthinae</taxon>
        <taxon>Catharanthus</taxon>
    </lineage>
</organism>
<keyword evidence="2" id="KW-1185">Reference proteome</keyword>
<reference evidence="2" key="1">
    <citation type="journal article" date="2023" name="Nat. Plants">
        <title>Single-cell RNA sequencing provides a high-resolution roadmap for understanding the multicellular compartmentation of specialized metabolism.</title>
        <authorList>
            <person name="Sun S."/>
            <person name="Shen X."/>
            <person name="Li Y."/>
            <person name="Li Y."/>
            <person name="Wang S."/>
            <person name="Li R."/>
            <person name="Zhang H."/>
            <person name="Shen G."/>
            <person name="Guo B."/>
            <person name="Wei J."/>
            <person name="Xu J."/>
            <person name="St-Pierre B."/>
            <person name="Chen S."/>
            <person name="Sun C."/>
        </authorList>
    </citation>
    <scope>NUCLEOTIDE SEQUENCE [LARGE SCALE GENOMIC DNA]</scope>
</reference>
<protein>
    <submittedName>
        <fullName evidence="1">Uncharacterized protein</fullName>
    </submittedName>
</protein>
<dbReference type="Proteomes" id="UP001060085">
    <property type="component" value="Linkage Group LG07"/>
</dbReference>
<sequence length="203" mass="23549">MKANIYLIINRYQRSRIADRRPYVTLACEGGGAVKKTPKPVVDDEEQEVPIKRRGPYGTKKCGCLFKLKGEQMATSDNWKLFKIYNVVAKIKKNRMQGRNTVEEVLYLSAKWGLGSTTILHLYSNSHSPSETLFIGYLSEQQHFIQLQLRDGCPFPPLNVQWEFHRDIQLSGWEEPYSVQIADWVRQQCPLVRTRDPIYVEVD</sequence>
<comment type="caution">
    <text evidence="1">The sequence shown here is derived from an EMBL/GenBank/DDBJ whole genome shotgun (WGS) entry which is preliminary data.</text>
</comment>
<accession>A0ACC0A2V0</accession>
<evidence type="ECO:0000313" key="2">
    <source>
        <dbReference type="Proteomes" id="UP001060085"/>
    </source>
</evidence>